<dbReference type="Pfam" id="PF01965">
    <property type="entry name" value="DJ-1_PfpI"/>
    <property type="match status" value="1"/>
</dbReference>
<dbReference type="Gene3D" id="3.40.50.880">
    <property type="match status" value="1"/>
</dbReference>
<feature type="domain" description="DJ-1/PfpI" evidence="1">
    <location>
        <begin position="53"/>
        <end position="210"/>
    </location>
</feature>
<sequence length="246" mass="27037">MRNSIFVVLSFFLIVACSKPENDQPVEVNTSGINVSVSSEIPGKKLNSQLPTVGVLVFEGFLTNEVTAPLDVFSKTDVNEKALFNVVLIAKENKVYISEEGLKVLPDFTLEEVPSLDVLVVPSSFHPEKQVQDKVLVNFLKEQNKTTEYIASHCAGAFLLGESGVADQKEIVTYVTGGEALQKDYPNLKVQDDSKISVVEDGKIISSNGSLVSYLASLDLLEKMTSSSHRSYVEEHLLLDRLVSRK</sequence>
<dbReference type="AlphaFoldDB" id="A0AAW9S8C2"/>
<dbReference type="RefSeq" id="WP_346821477.1">
    <property type="nucleotide sequence ID" value="NZ_JBDKWZ010000006.1"/>
</dbReference>
<dbReference type="InterPro" id="IPR052158">
    <property type="entry name" value="INH-QAR"/>
</dbReference>
<keyword evidence="3" id="KW-1185">Reference proteome</keyword>
<dbReference type="InterPro" id="IPR002818">
    <property type="entry name" value="DJ-1/PfpI"/>
</dbReference>
<dbReference type="Proteomes" id="UP001403385">
    <property type="component" value="Unassembled WGS sequence"/>
</dbReference>
<reference evidence="2 3" key="1">
    <citation type="submission" date="2024-04" db="EMBL/GenBank/DDBJ databases">
        <title>Novel genus in family Flammeovirgaceae.</title>
        <authorList>
            <person name="Nguyen T.H."/>
            <person name="Vuong T.Q."/>
            <person name="Le H."/>
            <person name="Kim S.-G."/>
        </authorList>
    </citation>
    <scope>NUCLEOTIDE SEQUENCE [LARGE SCALE GENOMIC DNA]</scope>
    <source>
        <strain evidence="2 3">JCM 23209</strain>
    </source>
</reference>
<proteinExistence type="predicted"/>
<organism evidence="2 3">
    <name type="scientific">Rapidithrix thailandica</name>
    <dbReference type="NCBI Taxonomy" id="413964"/>
    <lineage>
        <taxon>Bacteria</taxon>
        <taxon>Pseudomonadati</taxon>
        <taxon>Bacteroidota</taxon>
        <taxon>Cytophagia</taxon>
        <taxon>Cytophagales</taxon>
        <taxon>Flammeovirgaceae</taxon>
        <taxon>Rapidithrix</taxon>
    </lineage>
</organism>
<comment type="caution">
    <text evidence="2">The sequence shown here is derived from an EMBL/GenBank/DDBJ whole genome shotgun (WGS) entry which is preliminary data.</text>
</comment>
<dbReference type="PANTHER" id="PTHR43130:SF3">
    <property type="entry name" value="HTH-TYPE TRANSCRIPTIONAL REGULATOR RV1931C"/>
    <property type="match status" value="1"/>
</dbReference>
<dbReference type="InterPro" id="IPR029062">
    <property type="entry name" value="Class_I_gatase-like"/>
</dbReference>
<dbReference type="EMBL" id="JBDKWZ010000006">
    <property type="protein sequence ID" value="MEN7548700.1"/>
    <property type="molecule type" value="Genomic_DNA"/>
</dbReference>
<dbReference type="PANTHER" id="PTHR43130">
    <property type="entry name" value="ARAC-FAMILY TRANSCRIPTIONAL REGULATOR"/>
    <property type="match status" value="1"/>
</dbReference>
<protein>
    <submittedName>
        <fullName evidence="2">DJ-1/PfpI family protein</fullName>
    </submittedName>
</protein>
<dbReference type="SUPFAM" id="SSF52317">
    <property type="entry name" value="Class I glutamine amidotransferase-like"/>
    <property type="match status" value="1"/>
</dbReference>
<dbReference type="PROSITE" id="PS51257">
    <property type="entry name" value="PROKAR_LIPOPROTEIN"/>
    <property type="match status" value="1"/>
</dbReference>
<evidence type="ECO:0000259" key="1">
    <source>
        <dbReference type="Pfam" id="PF01965"/>
    </source>
</evidence>
<gene>
    <name evidence="2" type="ORF">AAG747_12320</name>
</gene>
<evidence type="ECO:0000313" key="2">
    <source>
        <dbReference type="EMBL" id="MEN7548700.1"/>
    </source>
</evidence>
<accession>A0AAW9S8C2</accession>
<evidence type="ECO:0000313" key="3">
    <source>
        <dbReference type="Proteomes" id="UP001403385"/>
    </source>
</evidence>
<name>A0AAW9S8C2_9BACT</name>